<organism evidence="2">
    <name type="scientific">viral metagenome</name>
    <dbReference type="NCBI Taxonomy" id="1070528"/>
    <lineage>
        <taxon>unclassified sequences</taxon>
        <taxon>metagenomes</taxon>
        <taxon>organismal metagenomes</taxon>
    </lineage>
</organism>
<name>A0A6C0KY25_9ZZZZ</name>
<keyword evidence="1" id="KW-0812">Transmembrane</keyword>
<keyword evidence="1" id="KW-1133">Transmembrane helix</keyword>
<evidence type="ECO:0000313" key="2">
    <source>
        <dbReference type="EMBL" id="QHU21238.1"/>
    </source>
</evidence>
<sequence>MQRQVNPIRYVILGFIIQLISGVFITRLFLIIKNKIDSFETKKKTKLNPLNLTFINQTTPFQGNNLILNNELELDSNFNSILREVEEKFKFEDIHLNVMVFLLN</sequence>
<dbReference type="EMBL" id="MN740989">
    <property type="protein sequence ID" value="QHU21238.1"/>
    <property type="molecule type" value="Genomic_DNA"/>
</dbReference>
<proteinExistence type="predicted"/>
<protein>
    <submittedName>
        <fullName evidence="2">Uncharacterized protein</fullName>
    </submittedName>
</protein>
<evidence type="ECO:0000256" key="1">
    <source>
        <dbReference type="SAM" id="Phobius"/>
    </source>
</evidence>
<reference evidence="2" key="1">
    <citation type="journal article" date="2020" name="Nature">
        <title>Giant virus diversity and host interactions through global metagenomics.</title>
        <authorList>
            <person name="Schulz F."/>
            <person name="Roux S."/>
            <person name="Paez-Espino D."/>
            <person name="Jungbluth S."/>
            <person name="Walsh D.A."/>
            <person name="Denef V.J."/>
            <person name="McMahon K.D."/>
            <person name="Konstantinidis K.T."/>
            <person name="Eloe-Fadrosh E.A."/>
            <person name="Kyrpides N.C."/>
            <person name="Woyke T."/>
        </authorList>
    </citation>
    <scope>NUCLEOTIDE SEQUENCE</scope>
    <source>
        <strain evidence="2">GVMAG-S-3300013094-109</strain>
    </source>
</reference>
<keyword evidence="1" id="KW-0472">Membrane</keyword>
<accession>A0A6C0KY25</accession>
<feature type="transmembrane region" description="Helical" evidence="1">
    <location>
        <begin position="12"/>
        <end position="32"/>
    </location>
</feature>
<dbReference type="AlphaFoldDB" id="A0A6C0KY25"/>